<proteinExistence type="predicted"/>
<name>A0A8J3K095_9ACTN</name>
<reference evidence="1 2" key="1">
    <citation type="submission" date="2021-01" db="EMBL/GenBank/DDBJ databases">
        <title>Whole genome shotgun sequence of Catellatospora chokoriensis NBRC 107358.</title>
        <authorList>
            <person name="Komaki H."/>
            <person name="Tamura T."/>
        </authorList>
    </citation>
    <scope>NUCLEOTIDE SEQUENCE [LARGE SCALE GENOMIC DNA]</scope>
    <source>
        <strain evidence="1 2">NBRC 107358</strain>
    </source>
</reference>
<evidence type="ECO:0000313" key="1">
    <source>
        <dbReference type="EMBL" id="GIF91664.1"/>
    </source>
</evidence>
<dbReference type="EMBL" id="BONG01000035">
    <property type="protein sequence ID" value="GIF91664.1"/>
    <property type="molecule type" value="Genomic_DNA"/>
</dbReference>
<sequence>MPGTPDGGRLAVGSGQTAGEGIALVRRERKAVAGVPVWLLDIDGVINAVTDLPDRRVWPDQEWVRTSAPSKHDLEWPILAATPVLDFLRRVHEQGRAEIWWHSTWQHHSVNVGTALGLPVWPVRECPEFGSQDTALATPLARTKQTWWKLPAALRVLDEGRPLLWTDDDVRHQLRAADTRPWGDRALVLAPPVEVGLTPRQLRRIDRWLTRWAA</sequence>
<accession>A0A8J3K095</accession>
<keyword evidence="2" id="KW-1185">Reference proteome</keyword>
<comment type="caution">
    <text evidence="1">The sequence shown here is derived from an EMBL/GenBank/DDBJ whole genome shotgun (WGS) entry which is preliminary data.</text>
</comment>
<dbReference type="AlphaFoldDB" id="A0A8J3K095"/>
<organism evidence="1 2">
    <name type="scientific">Catellatospora chokoriensis</name>
    <dbReference type="NCBI Taxonomy" id="310353"/>
    <lineage>
        <taxon>Bacteria</taxon>
        <taxon>Bacillati</taxon>
        <taxon>Actinomycetota</taxon>
        <taxon>Actinomycetes</taxon>
        <taxon>Micromonosporales</taxon>
        <taxon>Micromonosporaceae</taxon>
        <taxon>Catellatospora</taxon>
    </lineage>
</organism>
<protein>
    <submittedName>
        <fullName evidence="1">Uncharacterized protein</fullName>
    </submittedName>
</protein>
<gene>
    <name evidence="1" type="ORF">Cch02nite_51080</name>
</gene>
<evidence type="ECO:0000313" key="2">
    <source>
        <dbReference type="Proteomes" id="UP000619293"/>
    </source>
</evidence>
<dbReference type="Proteomes" id="UP000619293">
    <property type="component" value="Unassembled WGS sequence"/>
</dbReference>